<keyword evidence="2" id="KW-1185">Reference proteome</keyword>
<evidence type="ECO:0000313" key="2">
    <source>
        <dbReference type="Proteomes" id="UP000606003"/>
    </source>
</evidence>
<dbReference type="Proteomes" id="UP000606003">
    <property type="component" value="Unassembled WGS sequence"/>
</dbReference>
<accession>A0ABR8JUY8</accession>
<dbReference type="EMBL" id="JACXAC010000005">
    <property type="protein sequence ID" value="MBD2723771.1"/>
    <property type="molecule type" value="Genomic_DNA"/>
</dbReference>
<evidence type="ECO:0000313" key="1">
    <source>
        <dbReference type="EMBL" id="MBD2723771.1"/>
    </source>
</evidence>
<protein>
    <submittedName>
        <fullName evidence="1">1-deoxy-D-xylulose-5-phosphate synthase</fullName>
    </submittedName>
</protein>
<dbReference type="RefSeq" id="WP_190926803.1">
    <property type="nucleotide sequence ID" value="NZ_JACXAC010000005.1"/>
</dbReference>
<organism evidence="1 2">
    <name type="scientific">Hymenobacter armeniacus</name>
    <dbReference type="NCBI Taxonomy" id="2771358"/>
    <lineage>
        <taxon>Bacteria</taxon>
        <taxon>Pseudomonadati</taxon>
        <taxon>Bacteroidota</taxon>
        <taxon>Cytophagia</taxon>
        <taxon>Cytophagales</taxon>
        <taxon>Hymenobacteraceae</taxon>
        <taxon>Hymenobacter</taxon>
    </lineage>
</organism>
<sequence length="95" mass="11033">MKTRIMYLENKETGEAHIGRVTFSRTMQTVYYHDKVLQRGGSASLKGNFFDVATNEEYWVSGPKKRGGDAHYERVTVLIDEDVKEEYWTTIRAPQ</sequence>
<comment type="caution">
    <text evidence="1">The sequence shown here is derived from an EMBL/GenBank/DDBJ whole genome shotgun (WGS) entry which is preliminary data.</text>
</comment>
<proteinExistence type="predicted"/>
<gene>
    <name evidence="1" type="ORF">IC234_16710</name>
</gene>
<reference evidence="1 2" key="1">
    <citation type="submission" date="2020-09" db="EMBL/GenBank/DDBJ databases">
        <authorList>
            <person name="Kim M.K."/>
        </authorList>
    </citation>
    <scope>NUCLEOTIDE SEQUENCE [LARGE SCALE GENOMIC DNA]</scope>
    <source>
        <strain evidence="1 2">BT189</strain>
    </source>
</reference>
<name>A0ABR8JUY8_9BACT</name>